<feature type="region of interest" description="Disordered" evidence="7">
    <location>
        <begin position="440"/>
        <end position="476"/>
    </location>
</feature>
<dbReference type="Pfam" id="PF17042">
    <property type="entry name" value="NBD_C"/>
    <property type="match status" value="1"/>
</dbReference>
<evidence type="ECO:0000259" key="9">
    <source>
        <dbReference type="Pfam" id="PF17042"/>
    </source>
</evidence>
<feature type="compositionally biased region" description="Polar residues" evidence="7">
    <location>
        <begin position="467"/>
        <end position="476"/>
    </location>
</feature>
<comment type="similarity">
    <text evidence="1">Belongs to the four-carbon acid sugar kinase family.</text>
</comment>
<evidence type="ECO:0000313" key="11">
    <source>
        <dbReference type="Proteomes" id="UP000481583"/>
    </source>
</evidence>
<dbReference type="AlphaFoldDB" id="A0A6G4UF35"/>
<protein>
    <submittedName>
        <fullName evidence="10">Four-carbon acid sugar kinase family protein</fullName>
    </submittedName>
</protein>
<dbReference type="Gene3D" id="3.40.980.20">
    <property type="entry name" value="Four-carbon acid sugar kinase, nucleotide binding domain"/>
    <property type="match status" value="1"/>
</dbReference>
<reference evidence="10 11" key="1">
    <citation type="submission" date="2020-02" db="EMBL/GenBank/DDBJ databases">
        <title>Whole-genome analyses of novel actinobacteria.</title>
        <authorList>
            <person name="Sahin N."/>
        </authorList>
    </citation>
    <scope>NUCLEOTIDE SEQUENCE [LARGE SCALE GENOMIC DNA]</scope>
    <source>
        <strain evidence="10 11">A7024</strain>
    </source>
</reference>
<dbReference type="InterPro" id="IPR042213">
    <property type="entry name" value="NBD_C_sf"/>
</dbReference>
<dbReference type="Proteomes" id="UP000481583">
    <property type="component" value="Unassembled WGS sequence"/>
</dbReference>
<dbReference type="InterPro" id="IPR010737">
    <property type="entry name" value="4-carb_acid_sugar_kinase_N"/>
</dbReference>
<accession>A0A6G4UF35</accession>
<dbReference type="GO" id="GO:0016301">
    <property type="term" value="F:kinase activity"/>
    <property type="evidence" value="ECO:0007669"/>
    <property type="project" value="UniProtKB-KW"/>
</dbReference>
<dbReference type="SUPFAM" id="SSF142764">
    <property type="entry name" value="YgbK-like"/>
    <property type="match status" value="1"/>
</dbReference>
<proteinExistence type="inferred from homology"/>
<evidence type="ECO:0000256" key="1">
    <source>
        <dbReference type="ARBA" id="ARBA00005715"/>
    </source>
</evidence>
<evidence type="ECO:0000256" key="2">
    <source>
        <dbReference type="ARBA" id="ARBA00022679"/>
    </source>
</evidence>
<evidence type="ECO:0000256" key="5">
    <source>
        <dbReference type="ARBA" id="ARBA00022840"/>
    </source>
</evidence>
<feature type="domain" description="Four-carbon acid sugar kinase N-terminal" evidence="8">
    <location>
        <begin position="4"/>
        <end position="239"/>
    </location>
</feature>
<dbReference type="GO" id="GO:0005524">
    <property type="term" value="F:ATP binding"/>
    <property type="evidence" value="ECO:0007669"/>
    <property type="project" value="UniProtKB-KW"/>
</dbReference>
<keyword evidence="11" id="KW-1185">Reference proteome</keyword>
<name>A0A6G4UF35_9ACTN</name>
<evidence type="ECO:0000256" key="4">
    <source>
        <dbReference type="ARBA" id="ARBA00022777"/>
    </source>
</evidence>
<keyword evidence="4 10" id="KW-0418">Kinase</keyword>
<evidence type="ECO:0000259" key="8">
    <source>
        <dbReference type="Pfam" id="PF07005"/>
    </source>
</evidence>
<dbReference type="Gene3D" id="3.40.50.10840">
    <property type="entry name" value="Putative sugar-binding, N-terminal domain"/>
    <property type="match status" value="1"/>
</dbReference>
<evidence type="ECO:0000256" key="3">
    <source>
        <dbReference type="ARBA" id="ARBA00022741"/>
    </source>
</evidence>
<keyword evidence="6" id="KW-0119">Carbohydrate metabolism</keyword>
<comment type="caution">
    <text evidence="10">The sequence shown here is derived from an EMBL/GenBank/DDBJ whole genome shotgun (WGS) entry which is preliminary data.</text>
</comment>
<keyword evidence="3" id="KW-0547">Nucleotide-binding</keyword>
<keyword evidence="5" id="KW-0067">ATP-binding</keyword>
<feature type="domain" description="Four-carbon acid sugar kinase nucleotide binding" evidence="9">
    <location>
        <begin position="265"/>
        <end position="430"/>
    </location>
</feature>
<evidence type="ECO:0000256" key="6">
    <source>
        <dbReference type="ARBA" id="ARBA00023277"/>
    </source>
</evidence>
<dbReference type="Pfam" id="PF07005">
    <property type="entry name" value="SBD_N"/>
    <property type="match status" value="1"/>
</dbReference>
<evidence type="ECO:0000256" key="7">
    <source>
        <dbReference type="SAM" id="MobiDB-lite"/>
    </source>
</evidence>
<evidence type="ECO:0000313" key="10">
    <source>
        <dbReference type="EMBL" id="NGN70423.1"/>
    </source>
</evidence>
<organism evidence="10 11">
    <name type="scientific">Streptomyces coryli</name>
    <dbReference type="NCBI Taxonomy" id="1128680"/>
    <lineage>
        <taxon>Bacteria</taxon>
        <taxon>Bacillati</taxon>
        <taxon>Actinomycetota</taxon>
        <taxon>Actinomycetes</taxon>
        <taxon>Kitasatosporales</taxon>
        <taxon>Streptomycetaceae</taxon>
        <taxon>Streptomyces</taxon>
    </lineage>
</organism>
<dbReference type="EMBL" id="JAAKZV010000520">
    <property type="protein sequence ID" value="NGN70423.1"/>
    <property type="molecule type" value="Genomic_DNA"/>
</dbReference>
<dbReference type="InterPro" id="IPR037051">
    <property type="entry name" value="4-carb_acid_sugar_kinase_N_sf"/>
</dbReference>
<keyword evidence="2" id="KW-0808">Transferase</keyword>
<gene>
    <name evidence="10" type="ORF">G5C51_41900</name>
</gene>
<dbReference type="InterPro" id="IPR031475">
    <property type="entry name" value="NBD_C"/>
</dbReference>
<sequence length="476" mass="48249">MIAAFYADDVTGATDALAQFHRAGLRSLLLFGAPGPGELRRLARTHDVIGVAGVARSLPAGEMAAEVEPVLAGLRALRPRLVQYKICSTADSSPAVGSLGRAIEIGRDVFGTGAVPVLAAQPELGRYTAFGHHFAADGGTVHRLDRQPTMAQHPVTPMTEADLRLHLGHQTRLPIGSLDLTAYEQPWPEVLRRYERAAADGVGAVVLDTVTDAHLLLAARLVLSGGEMTYALGSGGLSRGAAAWLASTAGLAAVAPVAGAEGPVLVVSGSCAARTAEQIRRAQAAGWQTVPMDVSAGGAAPESDAPSPTDPVLLHLRDTTLRALAAAPGVIVHTALGPPQTHAVVSPSATGRVLAHLVAEAVVHAGVRRVDIAGGDTAGQVLRALGARTAEIAALLGPGTALCRLGPEPAALAGVEVLLKGGQAGHPDLFERLSGVGDPTTAGELCGTGTGTGTGDPTADRLPGTAAPTSTARQES</sequence>